<accession>A0A5R8Y4S0</accession>
<keyword evidence="1" id="KW-0175">Coiled coil</keyword>
<organism evidence="2 3">
    <name type="scientific">Arcobacter arenosus</name>
    <dbReference type="NCBI Taxonomy" id="2576037"/>
    <lineage>
        <taxon>Bacteria</taxon>
        <taxon>Pseudomonadati</taxon>
        <taxon>Campylobacterota</taxon>
        <taxon>Epsilonproteobacteria</taxon>
        <taxon>Campylobacterales</taxon>
        <taxon>Arcobacteraceae</taxon>
        <taxon>Arcobacter</taxon>
    </lineage>
</organism>
<evidence type="ECO:0000256" key="1">
    <source>
        <dbReference type="SAM" id="Coils"/>
    </source>
</evidence>
<protein>
    <submittedName>
        <fullName evidence="2">Uncharacterized protein</fullName>
    </submittedName>
</protein>
<dbReference type="Proteomes" id="UP000308901">
    <property type="component" value="Unassembled WGS sequence"/>
</dbReference>
<dbReference type="AlphaFoldDB" id="A0A5R8Y4S0"/>
<evidence type="ECO:0000313" key="3">
    <source>
        <dbReference type="Proteomes" id="UP000308901"/>
    </source>
</evidence>
<sequence>MKIKTAIDKKEKLEKEIQKLLNKYQQETKLEIKDISFDGFDCIDEDTQYISEVNVKVEL</sequence>
<keyword evidence="3" id="KW-1185">Reference proteome</keyword>
<evidence type="ECO:0000313" key="2">
    <source>
        <dbReference type="EMBL" id="TLP41075.1"/>
    </source>
</evidence>
<dbReference type="RefSeq" id="WP_138151477.1">
    <property type="nucleotide sequence ID" value="NZ_VANU01000001.1"/>
</dbReference>
<name>A0A5R8Y4S0_9BACT</name>
<dbReference type="EMBL" id="VANU01000001">
    <property type="protein sequence ID" value="TLP41075.1"/>
    <property type="molecule type" value="Genomic_DNA"/>
</dbReference>
<reference evidence="2 3" key="1">
    <citation type="submission" date="2019-05" db="EMBL/GenBank/DDBJ databases">
        <title>Arcobacter sp. nov., isolated from sea sediment.</title>
        <authorList>
            <person name="Kim W."/>
        </authorList>
    </citation>
    <scope>NUCLEOTIDE SEQUENCE [LARGE SCALE GENOMIC DNA]</scope>
    <source>
        <strain evidence="2 3">CAU 1517</strain>
    </source>
</reference>
<feature type="coiled-coil region" evidence="1">
    <location>
        <begin position="3"/>
        <end position="30"/>
    </location>
</feature>
<gene>
    <name evidence="2" type="ORF">FDK22_03375</name>
</gene>
<proteinExistence type="predicted"/>
<comment type="caution">
    <text evidence="2">The sequence shown here is derived from an EMBL/GenBank/DDBJ whole genome shotgun (WGS) entry which is preliminary data.</text>
</comment>